<dbReference type="AlphaFoldDB" id="A0A557XW11"/>
<evidence type="ECO:0000256" key="5">
    <source>
        <dbReference type="ARBA" id="ARBA00022466"/>
    </source>
</evidence>
<evidence type="ECO:0000256" key="2">
    <source>
        <dbReference type="ARBA" id="ARBA00009443"/>
    </source>
</evidence>
<evidence type="ECO:0000256" key="1">
    <source>
        <dbReference type="ARBA" id="ARBA00000165"/>
    </source>
</evidence>
<dbReference type="Gene3D" id="3.30.450.410">
    <property type="match status" value="1"/>
</dbReference>
<proteinExistence type="inferred from homology"/>
<dbReference type="InterPro" id="IPR004927">
    <property type="entry name" value="MerB"/>
</dbReference>
<evidence type="ECO:0000256" key="3">
    <source>
        <dbReference type="ARBA" id="ARBA00013237"/>
    </source>
</evidence>
<evidence type="ECO:0000313" key="12">
    <source>
        <dbReference type="Proteomes" id="UP000320513"/>
    </source>
</evidence>
<evidence type="ECO:0000256" key="4">
    <source>
        <dbReference type="ARBA" id="ARBA00018180"/>
    </source>
</evidence>
<evidence type="ECO:0000256" key="9">
    <source>
        <dbReference type="ARBA" id="ARBA00031271"/>
    </source>
</evidence>
<dbReference type="SUPFAM" id="SSF46785">
    <property type="entry name" value="Winged helix' DNA-binding domain"/>
    <property type="match status" value="1"/>
</dbReference>
<comment type="caution">
    <text evidence="11">The sequence shown here is derived from an EMBL/GenBank/DDBJ whole genome shotgun (WGS) entry which is preliminary data.</text>
</comment>
<dbReference type="SUPFAM" id="SSF160387">
    <property type="entry name" value="NosL/MerB-like"/>
    <property type="match status" value="1"/>
</dbReference>
<dbReference type="InterPro" id="IPR036390">
    <property type="entry name" value="WH_DNA-bd_sf"/>
</dbReference>
<dbReference type="EMBL" id="VMQU01000035">
    <property type="protein sequence ID" value="TVS90214.1"/>
    <property type="molecule type" value="Genomic_DNA"/>
</dbReference>
<dbReference type="PIRSF" id="PIRSF001458">
    <property type="entry name" value="MerB"/>
    <property type="match status" value="1"/>
</dbReference>
<reference evidence="11 12" key="1">
    <citation type="submission" date="2019-07" db="EMBL/GenBank/DDBJ databases">
        <title>New Mycobacterium species.</title>
        <authorList>
            <person name="Tortoli E."/>
            <person name="Ghielmetti G."/>
            <person name="Friedel U."/>
            <person name="Trovato A."/>
        </authorList>
    </citation>
    <scope>NUCLEOTIDE SEQUENCE [LARGE SCALE GENOMIC DNA]</scope>
    <source>
        <strain evidence="11 12">16-83</strain>
    </source>
</reference>
<evidence type="ECO:0000313" key="11">
    <source>
        <dbReference type="EMBL" id="TVS90214.1"/>
    </source>
</evidence>
<accession>A0A557XW11</accession>
<keyword evidence="7 11" id="KW-0456">Lyase</keyword>
<protein>
    <recommendedName>
        <fullName evidence="4">Alkylmercury lyase</fullName>
        <ecNumber evidence="3">4.99.1.2</ecNumber>
    </recommendedName>
    <alternativeName>
        <fullName evidence="9">Organomercurial lyase</fullName>
    </alternativeName>
</protein>
<dbReference type="EC" id="4.99.1.2" evidence="3"/>
<comment type="similarity">
    <text evidence="2">Belongs to the MerB family.</text>
</comment>
<dbReference type="GO" id="GO:0046689">
    <property type="term" value="P:response to mercury ion"/>
    <property type="evidence" value="ECO:0007669"/>
    <property type="project" value="UniProtKB-KW"/>
</dbReference>
<comment type="catalytic activity">
    <reaction evidence="1">
        <text>an alkylmercury + H(+) = an alkane + Hg(2+)</text>
        <dbReference type="Rhea" id="RHEA:18777"/>
        <dbReference type="ChEBI" id="CHEBI:15378"/>
        <dbReference type="ChEBI" id="CHEBI:16793"/>
        <dbReference type="ChEBI" id="CHEBI:18310"/>
        <dbReference type="ChEBI" id="CHEBI:83725"/>
        <dbReference type="EC" id="4.99.1.2"/>
    </reaction>
</comment>
<evidence type="ECO:0000256" key="8">
    <source>
        <dbReference type="ARBA" id="ARBA00025326"/>
    </source>
</evidence>
<name>A0A557XW11_9MYCO</name>
<feature type="domain" description="Alkylmercury lyase helix-turn-helix" evidence="10">
    <location>
        <begin position="8"/>
        <end position="76"/>
    </location>
</feature>
<evidence type="ECO:0000256" key="6">
    <source>
        <dbReference type="ARBA" id="ARBA00022914"/>
    </source>
</evidence>
<keyword evidence="6" id="KW-0476">Mercury</keyword>
<dbReference type="Pfam" id="PF12324">
    <property type="entry name" value="HTH_15"/>
    <property type="match status" value="1"/>
</dbReference>
<organism evidence="11 12">
    <name type="scientific">Mycobacterium helveticum</name>
    <dbReference type="NCBI Taxonomy" id="2592811"/>
    <lineage>
        <taxon>Bacteria</taxon>
        <taxon>Bacillati</taxon>
        <taxon>Actinomycetota</taxon>
        <taxon>Actinomycetes</taxon>
        <taxon>Mycobacteriales</taxon>
        <taxon>Mycobacteriaceae</taxon>
        <taxon>Mycobacterium</taxon>
    </lineage>
</organism>
<dbReference type="Pfam" id="PF03243">
    <property type="entry name" value="MerB"/>
    <property type="match status" value="1"/>
</dbReference>
<dbReference type="InterPro" id="IPR053717">
    <property type="entry name" value="MerB_lyase_sf"/>
</dbReference>
<sequence>MTDHTPDLVDRLTVPDGSGLDSALLVPLLRLLASGDPVDVTTLAAAAGRTIEQARAQLAKLPDTEYDDDGRIVGHGLTLRPTPHRFTLDGAQLYTWCALDTLIFPLILDREAHVESVSPASRQPIRLTADPRGVRDVEPAAAVVSLVNPDDMTEIRSAFCNQVHFFTSDDDAQSWQETNPGGQVMPVADTFDLAAQLTTAFLATVSPQDAPQAAVLR</sequence>
<dbReference type="GO" id="GO:0018836">
    <property type="term" value="F:alkylmercury lyase activity"/>
    <property type="evidence" value="ECO:0007669"/>
    <property type="project" value="UniProtKB-EC"/>
</dbReference>
<comment type="function">
    <text evidence="8">Cleaves the carbon-mercury bond of organomercurials such as phenylmercuric acetate. One product is Hg(2+), which is subsequently detoxified by the mercuric reductase.</text>
</comment>
<evidence type="ECO:0000259" key="10">
    <source>
        <dbReference type="Pfam" id="PF12324"/>
    </source>
</evidence>
<dbReference type="InterPro" id="IPR024259">
    <property type="entry name" value="MerB_HTH_dom"/>
</dbReference>
<keyword evidence="12" id="KW-1185">Reference proteome</keyword>
<evidence type="ECO:0000256" key="7">
    <source>
        <dbReference type="ARBA" id="ARBA00023239"/>
    </source>
</evidence>
<dbReference type="NCBIfam" id="NF009710">
    <property type="entry name" value="PRK13239.1"/>
    <property type="match status" value="1"/>
</dbReference>
<dbReference type="Proteomes" id="UP000320513">
    <property type="component" value="Unassembled WGS sequence"/>
</dbReference>
<dbReference type="RefSeq" id="WP_144950986.1">
    <property type="nucleotide sequence ID" value="NZ_VMQU01000035.1"/>
</dbReference>
<dbReference type="NCBIfam" id="NF033555">
    <property type="entry name" value="lyase_MerB"/>
    <property type="match status" value="1"/>
</dbReference>
<dbReference type="PRINTS" id="PR01699">
    <property type="entry name" value="ORGNOHGLYASE"/>
</dbReference>
<keyword evidence="5" id="KW-0475">Mercuric resistance</keyword>
<gene>
    <name evidence="11" type="primary">merB</name>
    <name evidence="11" type="ORF">FPZ47_10605</name>
</gene>
<dbReference type="OrthoDB" id="7185309at2"/>